<evidence type="ECO:0000256" key="1">
    <source>
        <dbReference type="SAM" id="Phobius"/>
    </source>
</evidence>
<name>A0A4S8KH84_MUSBA</name>
<dbReference type="EMBL" id="PYDT01000001">
    <property type="protein sequence ID" value="THU74508.1"/>
    <property type="molecule type" value="Genomic_DNA"/>
</dbReference>
<accession>A0A4S8KH84</accession>
<keyword evidence="3" id="KW-1185">Reference proteome</keyword>
<dbReference type="AlphaFoldDB" id="A0A4S8KH84"/>
<evidence type="ECO:0000313" key="2">
    <source>
        <dbReference type="EMBL" id="THU74508.1"/>
    </source>
</evidence>
<keyword evidence="1" id="KW-0472">Membrane</keyword>
<reference evidence="2 3" key="1">
    <citation type="journal article" date="2019" name="Nat. Plants">
        <title>Genome sequencing of Musa balbisiana reveals subgenome evolution and function divergence in polyploid bananas.</title>
        <authorList>
            <person name="Yao X."/>
        </authorList>
    </citation>
    <scope>NUCLEOTIDE SEQUENCE [LARGE SCALE GENOMIC DNA]</scope>
    <source>
        <strain evidence="3">cv. DH-PKW</strain>
        <tissue evidence="2">Leaves</tissue>
    </source>
</reference>
<keyword evidence="1" id="KW-1133">Transmembrane helix</keyword>
<gene>
    <name evidence="2" type="ORF">C4D60_Mb04t34110</name>
</gene>
<dbReference type="Proteomes" id="UP000317650">
    <property type="component" value="Chromosome 4"/>
</dbReference>
<protein>
    <submittedName>
        <fullName evidence="2">Uncharacterized protein</fullName>
    </submittedName>
</protein>
<sequence>MCTLGILNAFVVTLRLLSPTAILHSLLSIKVYRSIIESNKPLITTLVDLLGASDVSTRSIKDILKAHFGLIVYPLNYTALVELGIMLPLFTLVVKDKRKGVVEDTTTTITHVAGCDESVEVF</sequence>
<evidence type="ECO:0000313" key="3">
    <source>
        <dbReference type="Proteomes" id="UP000317650"/>
    </source>
</evidence>
<feature type="transmembrane region" description="Helical" evidence="1">
    <location>
        <begin position="6"/>
        <end position="27"/>
    </location>
</feature>
<keyword evidence="1" id="KW-0812">Transmembrane</keyword>
<proteinExistence type="predicted"/>
<comment type="caution">
    <text evidence="2">The sequence shown here is derived from an EMBL/GenBank/DDBJ whole genome shotgun (WGS) entry which is preliminary data.</text>
</comment>
<organism evidence="2 3">
    <name type="scientific">Musa balbisiana</name>
    <name type="common">Banana</name>
    <dbReference type="NCBI Taxonomy" id="52838"/>
    <lineage>
        <taxon>Eukaryota</taxon>
        <taxon>Viridiplantae</taxon>
        <taxon>Streptophyta</taxon>
        <taxon>Embryophyta</taxon>
        <taxon>Tracheophyta</taxon>
        <taxon>Spermatophyta</taxon>
        <taxon>Magnoliopsida</taxon>
        <taxon>Liliopsida</taxon>
        <taxon>Zingiberales</taxon>
        <taxon>Musaceae</taxon>
        <taxon>Musa</taxon>
    </lineage>
</organism>